<proteinExistence type="predicted"/>
<dbReference type="PANTHER" id="PTHR33116:SF70">
    <property type="entry name" value="NON-LTR RETROELEMENT REVERSE TRANSCRIPTASE-LIKE PROTEIN"/>
    <property type="match status" value="1"/>
</dbReference>
<dbReference type="Proteomes" id="UP001280121">
    <property type="component" value="Unassembled WGS sequence"/>
</dbReference>
<dbReference type="PANTHER" id="PTHR33116">
    <property type="entry name" value="REVERSE TRANSCRIPTASE ZINC-BINDING DOMAIN-CONTAINING PROTEIN-RELATED-RELATED"/>
    <property type="match status" value="1"/>
</dbReference>
<evidence type="ECO:0008006" key="3">
    <source>
        <dbReference type="Google" id="ProtNLM"/>
    </source>
</evidence>
<evidence type="ECO:0000313" key="2">
    <source>
        <dbReference type="Proteomes" id="UP001280121"/>
    </source>
</evidence>
<gene>
    <name evidence="1" type="ORF">Ddye_001139</name>
</gene>
<dbReference type="EMBL" id="JANJYI010000001">
    <property type="protein sequence ID" value="KAK2662565.1"/>
    <property type="molecule type" value="Genomic_DNA"/>
</dbReference>
<evidence type="ECO:0000313" key="1">
    <source>
        <dbReference type="EMBL" id="KAK2662565.1"/>
    </source>
</evidence>
<dbReference type="AlphaFoldDB" id="A0AAD9XNB6"/>
<keyword evidence="2" id="KW-1185">Reference proteome</keyword>
<reference evidence="1" key="1">
    <citation type="journal article" date="2023" name="Plant J.">
        <title>Genome sequences and population genomics provide insights into the demographic history, inbreeding, and mutation load of two 'living fossil' tree species of Dipteronia.</title>
        <authorList>
            <person name="Feng Y."/>
            <person name="Comes H.P."/>
            <person name="Chen J."/>
            <person name="Zhu S."/>
            <person name="Lu R."/>
            <person name="Zhang X."/>
            <person name="Li P."/>
            <person name="Qiu J."/>
            <person name="Olsen K.M."/>
            <person name="Qiu Y."/>
        </authorList>
    </citation>
    <scope>NUCLEOTIDE SEQUENCE</scope>
    <source>
        <strain evidence="1">KIB01</strain>
    </source>
</reference>
<name>A0AAD9XNB6_9ROSI</name>
<comment type="caution">
    <text evidence="1">The sequence shown here is derived from an EMBL/GenBank/DDBJ whole genome shotgun (WGS) entry which is preliminary data.</text>
</comment>
<organism evidence="1 2">
    <name type="scientific">Dipteronia dyeriana</name>
    <dbReference type="NCBI Taxonomy" id="168575"/>
    <lineage>
        <taxon>Eukaryota</taxon>
        <taxon>Viridiplantae</taxon>
        <taxon>Streptophyta</taxon>
        <taxon>Embryophyta</taxon>
        <taxon>Tracheophyta</taxon>
        <taxon>Spermatophyta</taxon>
        <taxon>Magnoliopsida</taxon>
        <taxon>eudicotyledons</taxon>
        <taxon>Gunneridae</taxon>
        <taxon>Pentapetalae</taxon>
        <taxon>rosids</taxon>
        <taxon>malvids</taxon>
        <taxon>Sapindales</taxon>
        <taxon>Sapindaceae</taxon>
        <taxon>Hippocastanoideae</taxon>
        <taxon>Acereae</taxon>
        <taxon>Dipteronia</taxon>
    </lineage>
</organism>
<sequence length="273" mass="30757">MKNCLDTFCDPSGEQISFSKSRVFCSNNISDNKAKVLATKCGSPMTNNLGKYLGVPLIHNRITKATYKDILEKSEKRLVSWKSATLSFASRSVIIKVVASALPIYSMQSIKLPSELCASLDKLSRDFLWGNSIDKRKIHLVKWDTICLPKKMGGLSIKNMNFMYQALLAKAGWRLQQDDKGLWANLLLSMKWRVGDGESIGFWQDDWVPVCGKLTIYATIPISDEQMKQKVSDYLLSNTWDLDKLSSVLPLSVMQRILSIHVGSIQKRTDKAI</sequence>
<accession>A0AAD9XNB6</accession>
<protein>
    <recommendedName>
        <fullName evidence="3">Reverse transcriptase</fullName>
    </recommendedName>
</protein>